<gene>
    <name evidence="2" type="ORF">POSPLADRAFT_1037680</name>
</gene>
<organism evidence="2 3">
    <name type="scientific">Postia placenta MAD-698-R-SB12</name>
    <dbReference type="NCBI Taxonomy" id="670580"/>
    <lineage>
        <taxon>Eukaryota</taxon>
        <taxon>Fungi</taxon>
        <taxon>Dikarya</taxon>
        <taxon>Basidiomycota</taxon>
        <taxon>Agaricomycotina</taxon>
        <taxon>Agaricomycetes</taxon>
        <taxon>Polyporales</taxon>
        <taxon>Adustoporiaceae</taxon>
        <taxon>Rhodonia</taxon>
    </lineage>
</organism>
<dbReference type="OrthoDB" id="3218065at2759"/>
<sequence>MKSDGECIWSGGINFHVPDGSQSEWSGSDSGSESDLEASEMEGKKLVKSLCREYGRFKMKASGQPTAYEELQRGITSKDWKKAEGNWCLRYTRNSDRTGCRNELFAQQKETPACSSPYYSQGASMMCAFLTKGTKHMQVQQSTHADSAGILPSRNALPVVAGSNDNTIFTGYLSNISSSEDELDKDDNQTDPEDEDGDSPGSDTHTLSSSSVTFHTQAPLPLKRQKLNISFRQAHKNAKKAQQKESVKALAAIEKLIDSKCAVFESEHNGLQAHCAQAIQSCLRMVVDNQQKLVDASQRAAESHRFAVKWGR</sequence>
<dbReference type="EMBL" id="KZ110693">
    <property type="protein sequence ID" value="OSX55981.1"/>
    <property type="molecule type" value="Genomic_DNA"/>
</dbReference>
<feature type="region of interest" description="Disordered" evidence="1">
    <location>
        <begin position="14"/>
        <end position="42"/>
    </location>
</feature>
<feature type="compositionally biased region" description="Low complexity" evidence="1">
    <location>
        <begin position="19"/>
        <end position="31"/>
    </location>
</feature>
<evidence type="ECO:0000256" key="1">
    <source>
        <dbReference type="SAM" id="MobiDB-lite"/>
    </source>
</evidence>
<reference evidence="2 3" key="1">
    <citation type="submission" date="2017-04" db="EMBL/GenBank/DDBJ databases">
        <title>Genome Sequence of the Model Brown-Rot Fungus Postia placenta SB12.</title>
        <authorList>
            <consortium name="DOE Joint Genome Institute"/>
            <person name="Gaskell J."/>
            <person name="Kersten P."/>
            <person name="Larrondo L.F."/>
            <person name="Canessa P."/>
            <person name="Martinez D."/>
            <person name="Hibbett D."/>
            <person name="Schmoll M."/>
            <person name="Kubicek C.P."/>
            <person name="Martinez A.T."/>
            <person name="Yadav J."/>
            <person name="Master E."/>
            <person name="Magnuson J.K."/>
            <person name="James T."/>
            <person name="Yaver D."/>
            <person name="Berka R."/>
            <person name="Labutti K."/>
            <person name="Lipzen A."/>
            <person name="Aerts A."/>
            <person name="Barry K."/>
            <person name="Henrissat B."/>
            <person name="Blanchette R."/>
            <person name="Grigoriev I."/>
            <person name="Cullen D."/>
        </authorList>
    </citation>
    <scope>NUCLEOTIDE SEQUENCE [LARGE SCALE GENOMIC DNA]</scope>
    <source>
        <strain evidence="2 3">MAD-698-R-SB12</strain>
    </source>
</reference>
<proteinExistence type="predicted"/>
<protein>
    <submittedName>
        <fullName evidence="2">Uncharacterized protein</fullName>
    </submittedName>
</protein>
<keyword evidence="3" id="KW-1185">Reference proteome</keyword>
<dbReference type="RefSeq" id="XP_024332775.1">
    <property type="nucleotide sequence ID" value="XM_024477248.1"/>
</dbReference>
<feature type="compositionally biased region" description="Acidic residues" evidence="1">
    <location>
        <begin position="179"/>
        <end position="198"/>
    </location>
</feature>
<dbReference type="AlphaFoldDB" id="A0A1X6MHT8"/>
<feature type="region of interest" description="Disordered" evidence="1">
    <location>
        <begin position="178"/>
        <end position="215"/>
    </location>
</feature>
<accession>A0A1X6MHT8</accession>
<evidence type="ECO:0000313" key="2">
    <source>
        <dbReference type="EMBL" id="OSX55981.1"/>
    </source>
</evidence>
<dbReference type="STRING" id="670580.A0A1X6MHT8"/>
<evidence type="ECO:0000313" key="3">
    <source>
        <dbReference type="Proteomes" id="UP000194127"/>
    </source>
</evidence>
<feature type="compositionally biased region" description="Polar residues" evidence="1">
    <location>
        <begin position="201"/>
        <end position="215"/>
    </location>
</feature>
<dbReference type="Proteomes" id="UP000194127">
    <property type="component" value="Unassembled WGS sequence"/>
</dbReference>
<dbReference type="GeneID" id="36322198"/>
<name>A0A1X6MHT8_9APHY</name>